<keyword evidence="3" id="KW-1185">Reference proteome</keyword>
<feature type="compositionally biased region" description="Basic and acidic residues" evidence="1">
    <location>
        <begin position="50"/>
        <end position="60"/>
    </location>
</feature>
<accession>A0A4Z2FCW6</accession>
<dbReference type="EMBL" id="SRLO01001315">
    <property type="protein sequence ID" value="TNN39027.1"/>
    <property type="molecule type" value="Genomic_DNA"/>
</dbReference>
<gene>
    <name evidence="2" type="ORF">EYF80_050802</name>
</gene>
<name>A0A4Z2FCW6_9TELE</name>
<dbReference type="Proteomes" id="UP000314294">
    <property type="component" value="Unassembled WGS sequence"/>
</dbReference>
<evidence type="ECO:0000313" key="3">
    <source>
        <dbReference type="Proteomes" id="UP000314294"/>
    </source>
</evidence>
<organism evidence="2 3">
    <name type="scientific">Liparis tanakae</name>
    <name type="common">Tanaka's snailfish</name>
    <dbReference type="NCBI Taxonomy" id="230148"/>
    <lineage>
        <taxon>Eukaryota</taxon>
        <taxon>Metazoa</taxon>
        <taxon>Chordata</taxon>
        <taxon>Craniata</taxon>
        <taxon>Vertebrata</taxon>
        <taxon>Euteleostomi</taxon>
        <taxon>Actinopterygii</taxon>
        <taxon>Neopterygii</taxon>
        <taxon>Teleostei</taxon>
        <taxon>Neoteleostei</taxon>
        <taxon>Acanthomorphata</taxon>
        <taxon>Eupercaria</taxon>
        <taxon>Perciformes</taxon>
        <taxon>Cottioidei</taxon>
        <taxon>Cottales</taxon>
        <taxon>Liparidae</taxon>
        <taxon>Liparis</taxon>
    </lineage>
</organism>
<feature type="compositionally biased region" description="Basic residues" evidence="1">
    <location>
        <begin position="27"/>
        <end position="38"/>
    </location>
</feature>
<dbReference type="AlphaFoldDB" id="A0A4Z2FCW6"/>
<comment type="caution">
    <text evidence="2">The sequence shown here is derived from an EMBL/GenBank/DDBJ whole genome shotgun (WGS) entry which is preliminary data.</text>
</comment>
<evidence type="ECO:0000256" key="1">
    <source>
        <dbReference type="SAM" id="MobiDB-lite"/>
    </source>
</evidence>
<sequence length="85" mass="10140">MKEEEKKTKEETKEGGLEEYKEGRDGRRQKRERWKKKTKEGEIEEEDEGGRDRRREKRDCVTPGSPTTRRETKQRSDSPKNTNGE</sequence>
<evidence type="ECO:0000313" key="2">
    <source>
        <dbReference type="EMBL" id="TNN39027.1"/>
    </source>
</evidence>
<protein>
    <submittedName>
        <fullName evidence="2">Uncharacterized protein</fullName>
    </submittedName>
</protein>
<proteinExistence type="predicted"/>
<reference evidence="2 3" key="1">
    <citation type="submission" date="2019-03" db="EMBL/GenBank/DDBJ databases">
        <title>First draft genome of Liparis tanakae, snailfish: a comprehensive survey of snailfish specific genes.</title>
        <authorList>
            <person name="Kim W."/>
            <person name="Song I."/>
            <person name="Jeong J.-H."/>
            <person name="Kim D."/>
            <person name="Kim S."/>
            <person name="Ryu S."/>
            <person name="Song J.Y."/>
            <person name="Lee S.K."/>
        </authorList>
    </citation>
    <scope>NUCLEOTIDE SEQUENCE [LARGE SCALE GENOMIC DNA]</scope>
    <source>
        <tissue evidence="2">Muscle</tissue>
    </source>
</reference>
<feature type="compositionally biased region" description="Basic and acidic residues" evidence="1">
    <location>
        <begin position="68"/>
        <end position="78"/>
    </location>
</feature>
<feature type="compositionally biased region" description="Basic and acidic residues" evidence="1">
    <location>
        <begin position="1"/>
        <end position="26"/>
    </location>
</feature>
<feature type="region of interest" description="Disordered" evidence="1">
    <location>
        <begin position="1"/>
        <end position="85"/>
    </location>
</feature>